<dbReference type="Proteomes" id="UP001054252">
    <property type="component" value="Unassembled WGS sequence"/>
</dbReference>
<organism evidence="1 2">
    <name type="scientific">Rubroshorea leprosula</name>
    <dbReference type="NCBI Taxonomy" id="152421"/>
    <lineage>
        <taxon>Eukaryota</taxon>
        <taxon>Viridiplantae</taxon>
        <taxon>Streptophyta</taxon>
        <taxon>Embryophyta</taxon>
        <taxon>Tracheophyta</taxon>
        <taxon>Spermatophyta</taxon>
        <taxon>Magnoliopsida</taxon>
        <taxon>eudicotyledons</taxon>
        <taxon>Gunneridae</taxon>
        <taxon>Pentapetalae</taxon>
        <taxon>rosids</taxon>
        <taxon>malvids</taxon>
        <taxon>Malvales</taxon>
        <taxon>Dipterocarpaceae</taxon>
        <taxon>Rubroshorea</taxon>
    </lineage>
</organism>
<reference evidence="1 2" key="1">
    <citation type="journal article" date="2021" name="Commun. Biol.">
        <title>The genome of Shorea leprosula (Dipterocarpaceae) highlights the ecological relevance of drought in aseasonal tropical rainforests.</title>
        <authorList>
            <person name="Ng K.K.S."/>
            <person name="Kobayashi M.J."/>
            <person name="Fawcett J.A."/>
            <person name="Hatakeyama M."/>
            <person name="Paape T."/>
            <person name="Ng C.H."/>
            <person name="Ang C.C."/>
            <person name="Tnah L.H."/>
            <person name="Lee C.T."/>
            <person name="Nishiyama T."/>
            <person name="Sese J."/>
            <person name="O'Brien M.J."/>
            <person name="Copetti D."/>
            <person name="Mohd Noor M.I."/>
            <person name="Ong R.C."/>
            <person name="Putra M."/>
            <person name="Sireger I.Z."/>
            <person name="Indrioko S."/>
            <person name="Kosugi Y."/>
            <person name="Izuno A."/>
            <person name="Isagi Y."/>
            <person name="Lee S.L."/>
            <person name="Shimizu K.K."/>
        </authorList>
    </citation>
    <scope>NUCLEOTIDE SEQUENCE [LARGE SCALE GENOMIC DNA]</scope>
    <source>
        <strain evidence="1">214</strain>
    </source>
</reference>
<name>A0AAV5JM53_9ROSI</name>
<accession>A0AAV5JM53</accession>
<evidence type="ECO:0000313" key="2">
    <source>
        <dbReference type="Proteomes" id="UP001054252"/>
    </source>
</evidence>
<comment type="caution">
    <text evidence="1">The sequence shown here is derived from an EMBL/GenBank/DDBJ whole genome shotgun (WGS) entry which is preliminary data.</text>
</comment>
<protein>
    <submittedName>
        <fullName evidence="1">Uncharacterized protein</fullName>
    </submittedName>
</protein>
<proteinExistence type="predicted"/>
<evidence type="ECO:0000313" key="1">
    <source>
        <dbReference type="EMBL" id="GKV13486.1"/>
    </source>
</evidence>
<gene>
    <name evidence="1" type="ORF">SLEP1_g24488</name>
</gene>
<keyword evidence="2" id="KW-1185">Reference proteome</keyword>
<dbReference type="EMBL" id="BPVZ01000039">
    <property type="protein sequence ID" value="GKV13486.1"/>
    <property type="molecule type" value="Genomic_DNA"/>
</dbReference>
<sequence length="106" mass="11676">MQIQEGSLVWCNYSHFRVSALSLFSLQPEINQPSPTPPPEKLKILQICCLLPPLQPVAVGCELRFSCGPRGSPPIFPPTLPHTRQLQPCLLRISGSETQRMGSPGE</sequence>
<dbReference type="AlphaFoldDB" id="A0AAV5JM53"/>